<evidence type="ECO:0000256" key="1">
    <source>
        <dbReference type="ARBA" id="ARBA00009713"/>
    </source>
</evidence>
<name>A0A9W9ABB9_9AGAR</name>
<dbReference type="InterPro" id="IPR031488">
    <property type="entry name" value="Zn_ribbon_mio"/>
</dbReference>
<reference evidence="4" key="2">
    <citation type="journal article" date="2023" name="Proc. Natl. Acad. Sci. U.S.A.">
        <title>A global phylogenomic analysis of the shiitake genus Lentinula.</title>
        <authorList>
            <person name="Sierra-Patev S."/>
            <person name="Min B."/>
            <person name="Naranjo-Ortiz M."/>
            <person name="Looney B."/>
            <person name="Konkel Z."/>
            <person name="Slot J.C."/>
            <person name="Sakamoto Y."/>
            <person name="Steenwyk J.L."/>
            <person name="Rokas A."/>
            <person name="Carro J."/>
            <person name="Camarero S."/>
            <person name="Ferreira P."/>
            <person name="Molpeceres G."/>
            <person name="Ruiz-Duenas F.J."/>
            <person name="Serrano A."/>
            <person name="Henrissat B."/>
            <person name="Drula E."/>
            <person name="Hughes K.W."/>
            <person name="Mata J.L."/>
            <person name="Ishikawa N.K."/>
            <person name="Vargas-Isla R."/>
            <person name="Ushijima S."/>
            <person name="Smith C.A."/>
            <person name="Donoghue J."/>
            <person name="Ahrendt S."/>
            <person name="Andreopoulos W."/>
            <person name="He G."/>
            <person name="LaButti K."/>
            <person name="Lipzen A."/>
            <person name="Ng V."/>
            <person name="Riley R."/>
            <person name="Sandor L."/>
            <person name="Barry K."/>
            <person name="Martinez A.T."/>
            <person name="Xiao Y."/>
            <person name="Gibbons J.G."/>
            <person name="Terashima K."/>
            <person name="Grigoriev I.V."/>
            <person name="Hibbett D."/>
        </authorList>
    </citation>
    <scope>NUCLEOTIDE SEQUENCE</scope>
    <source>
        <strain evidence="4">Sp2 HRB7682 ss15</strain>
    </source>
</reference>
<dbReference type="PANTHER" id="PTHR16453:SF9">
    <property type="entry name" value="GATOR COMPLEX PROTEIN MIOS"/>
    <property type="match status" value="1"/>
</dbReference>
<feature type="compositionally biased region" description="Polar residues" evidence="2">
    <location>
        <begin position="313"/>
        <end position="338"/>
    </location>
</feature>
<evidence type="ECO:0000256" key="2">
    <source>
        <dbReference type="SAM" id="MobiDB-lite"/>
    </source>
</evidence>
<dbReference type="PANTHER" id="PTHR16453">
    <property type="entry name" value="WD40 DOMAIN-CONTAINING PROTEIN MIO FAMILY MEMBER"/>
    <property type="match status" value="1"/>
</dbReference>
<evidence type="ECO:0000259" key="3">
    <source>
        <dbReference type="Pfam" id="PF17034"/>
    </source>
</evidence>
<feature type="region of interest" description="Disordered" evidence="2">
    <location>
        <begin position="415"/>
        <end position="446"/>
    </location>
</feature>
<dbReference type="GO" id="GO:0005737">
    <property type="term" value="C:cytoplasm"/>
    <property type="evidence" value="ECO:0007669"/>
    <property type="project" value="TreeGrafter"/>
</dbReference>
<feature type="region of interest" description="Disordered" evidence="2">
    <location>
        <begin position="619"/>
        <end position="642"/>
    </location>
</feature>
<dbReference type="Pfam" id="PF17034">
    <property type="entry name" value="zinc_ribbon_16"/>
    <property type="match status" value="1"/>
</dbReference>
<dbReference type="InterPro" id="IPR037593">
    <property type="entry name" value="MIOS/Sea4"/>
</dbReference>
<sequence>MPVQSEKRVLWHPRHSNKFVVGGGSQITLYELSDEQPEIRQVTSQHELQFMKCFAWSPASIPSDIFAVGHTSGRVDLLRLEASRYSQLGRDENVLSSGPILSLPVRNQRSCNALAFCPSDPNYLAVGLDKVRGDSSLVIWDVQEEMGVFRTAMNPFDNANVVTIPHSNEPIGKFSTYPPIPRTDYPVRTDQRIVQAHAQTELISSLAWFPQNTHPYLLLAGLSPRWLRLFDIRNPAGSGAGASYVSSIATKVTGIATDPFDTTRFATWGEGVVTVWDIRKLQISRIHSDSTNATPSPTPLLTFSEKDAGFDGVSSTLAPGTSKPSVTSSPAVSKTRGGSATDFPNLPVVQHSTYMTAEFSPSRRGVLVTLAKDANYVRLWDVLEVDNSPIPREVDNVDENVIKLQDKVPVGRKSWANLPWGSSSTSTESKDPSPIHEEEEHREQSQHPMLILYNTRKAFTRSISNPLCSFAAVPPVYLSHQTISKIVVVSQLGEITVQSVHDAPQALAWSSRGDMLYGPLQSVDKDDVKTGFGVVHSYHEEQEETVKNEYIHDTEKSPSVTRPITNQKPFPASELNEFHERGRPRDPVTFREVPPSPALFGRGDAEGFPALSRPISENSVSANLSATKPTDGRKEEEKKMSFSPAAALRVPLRPTNALSSPLNVPAIPLNEPSTSVKFQNFNPATPKYQSTVNGGMASVVHAAANDISVLMRRRAIRGYSIRDPLRNASVIRELARSGHPGAGVEFEEPSAFRSKESEMLADLWEWIHHSQKFLSSPTPLLQGYDFSFAGVWGIWDGPPSIGGSGTIPRYMDSNNYAEPSTNMLEEYSSNSGSLTSGSVSSSLTGSINMSSGSSMMFGGSSLISGTIGDAEATPIHRDRLELPLETETASLYPGFDRSGRVKARDEPSSSRKTRTRSPITEPLTNDPAWRQALLELFARTEDPPSASRLPIFPYVSTSRPLQRHICLHLIGWGFILRDASLMAEVRRWEREGEGDEGYARAAAWLVFSGRYGGGAGVSNEGAVHGEGAIECLLRSEDESHHMMSGVIAALVPFASATITTHNSSSKLALPSTLLEHYARLVNKLQDSYLRALLTHLTAISSSVTPSGEHWLEILHDEEDLLPFYERLALAFCFLDDTALTTYLRRCREHALGKNGGDVDALIVTGLGTSEGREVVGLWLDRIGDVQSAALLGWTGLGSSFGRERVPKIASALKTKGQTSIQDSQVTRWVETYRDFLDSVKLFHCRVEFDIERGEMLQIAKDQKITNLAPRQILIRCNYCNKTVTPTEISLSESNNLGTGQSSIPKGKPTTCPNCGRALPRCSICLMILSIVPDAHRGAELLLNHSQYRGNLNILTWFADNDTIDDAILLCLGCRHGGHASHILQWFFGQDGAVLSHRVCPVADCAHQCGNDF</sequence>
<dbReference type="InterPro" id="IPR036322">
    <property type="entry name" value="WD40_repeat_dom_sf"/>
</dbReference>
<feature type="region of interest" description="Disordered" evidence="2">
    <location>
        <begin position="553"/>
        <end position="589"/>
    </location>
</feature>
<feature type="region of interest" description="Disordered" evidence="2">
    <location>
        <begin position="313"/>
        <end position="339"/>
    </location>
</feature>
<organism evidence="4 5">
    <name type="scientific">Lentinula lateritia</name>
    <dbReference type="NCBI Taxonomy" id="40482"/>
    <lineage>
        <taxon>Eukaryota</taxon>
        <taxon>Fungi</taxon>
        <taxon>Dikarya</taxon>
        <taxon>Basidiomycota</taxon>
        <taxon>Agaricomycotina</taxon>
        <taxon>Agaricomycetes</taxon>
        <taxon>Agaricomycetidae</taxon>
        <taxon>Agaricales</taxon>
        <taxon>Marasmiineae</taxon>
        <taxon>Omphalotaceae</taxon>
        <taxon>Lentinula</taxon>
    </lineage>
</organism>
<feature type="compositionally biased region" description="Polar residues" evidence="2">
    <location>
        <begin position="619"/>
        <end position="628"/>
    </location>
</feature>
<reference evidence="4" key="1">
    <citation type="submission" date="2022-08" db="EMBL/GenBank/DDBJ databases">
        <authorList>
            <consortium name="DOE Joint Genome Institute"/>
            <person name="Min B."/>
            <person name="Riley R."/>
            <person name="Sierra-Patev S."/>
            <person name="Naranjo-Ortiz M."/>
            <person name="Looney B."/>
            <person name="Konkel Z."/>
            <person name="Slot J.C."/>
            <person name="Sakamoto Y."/>
            <person name="Steenwyk J.L."/>
            <person name="Rokas A."/>
            <person name="Carro J."/>
            <person name="Camarero S."/>
            <person name="Ferreira P."/>
            <person name="Molpeceres G."/>
            <person name="Ruiz-Duenas F.J."/>
            <person name="Serrano A."/>
            <person name="Henrissat B."/>
            <person name="Drula E."/>
            <person name="Hughes K.W."/>
            <person name="Mata J.L."/>
            <person name="Ishikawa N.K."/>
            <person name="Vargas-Isla R."/>
            <person name="Ushijima S."/>
            <person name="Smith C.A."/>
            <person name="Ahrendt S."/>
            <person name="Andreopoulos W."/>
            <person name="He G."/>
            <person name="Labutti K."/>
            <person name="Lipzen A."/>
            <person name="Ng V."/>
            <person name="Sandor L."/>
            <person name="Barry K."/>
            <person name="Martinez A.T."/>
            <person name="Xiao Y."/>
            <person name="Gibbons J.G."/>
            <person name="Terashima K."/>
            <person name="Hibbett D.S."/>
            <person name="Grigoriev I.V."/>
        </authorList>
    </citation>
    <scope>NUCLEOTIDE SEQUENCE</scope>
    <source>
        <strain evidence="4">Sp2 HRB7682 ss15</strain>
    </source>
</reference>
<protein>
    <recommendedName>
        <fullName evidence="3">GATOR2 complex protein MIO zinc-ribbon like domain-containing protein</fullName>
    </recommendedName>
</protein>
<feature type="compositionally biased region" description="Basic and acidic residues" evidence="2">
    <location>
        <begin position="576"/>
        <end position="589"/>
    </location>
</feature>
<comment type="similarity">
    <text evidence="1">Belongs to the WD repeat mio family.</text>
</comment>
<feature type="compositionally biased region" description="Basic and acidic residues" evidence="2">
    <location>
        <begin position="630"/>
        <end position="640"/>
    </location>
</feature>
<dbReference type="InterPro" id="IPR015943">
    <property type="entry name" value="WD40/YVTN_repeat-like_dom_sf"/>
</dbReference>
<dbReference type="GO" id="GO:1904263">
    <property type="term" value="P:positive regulation of TORC1 signaling"/>
    <property type="evidence" value="ECO:0007669"/>
    <property type="project" value="TreeGrafter"/>
</dbReference>
<feature type="region of interest" description="Disordered" evidence="2">
    <location>
        <begin position="893"/>
        <end position="924"/>
    </location>
</feature>
<dbReference type="SUPFAM" id="SSF50978">
    <property type="entry name" value="WD40 repeat-like"/>
    <property type="match status" value="1"/>
</dbReference>
<feature type="compositionally biased region" description="Polar residues" evidence="2">
    <location>
        <begin position="557"/>
        <end position="568"/>
    </location>
</feature>
<dbReference type="Pfam" id="PF21720">
    <property type="entry name" value="MIOS_WD40"/>
    <property type="match status" value="1"/>
</dbReference>
<dbReference type="Gene3D" id="2.130.10.10">
    <property type="entry name" value="YVTN repeat-like/Quinoprotein amine dehydrogenase"/>
    <property type="match status" value="2"/>
</dbReference>
<feature type="domain" description="GATOR2 complex protein MIO zinc-ribbon like" evidence="3">
    <location>
        <begin position="1276"/>
        <end position="1409"/>
    </location>
</feature>
<dbReference type="CDD" id="cd16691">
    <property type="entry name" value="mRING-H2-C3H3C2_Mio"/>
    <property type="match status" value="1"/>
</dbReference>
<evidence type="ECO:0000313" key="4">
    <source>
        <dbReference type="EMBL" id="KAJ4477023.1"/>
    </source>
</evidence>
<accession>A0A9W9ABB9</accession>
<comment type="caution">
    <text evidence="4">The sequence shown here is derived from an EMBL/GenBank/DDBJ whole genome shotgun (WGS) entry which is preliminary data.</text>
</comment>
<dbReference type="EMBL" id="JANVFS010000019">
    <property type="protein sequence ID" value="KAJ4477023.1"/>
    <property type="molecule type" value="Genomic_DNA"/>
</dbReference>
<gene>
    <name evidence="4" type="ORF">C8J55DRAFT_476281</name>
</gene>
<dbReference type="Proteomes" id="UP001150238">
    <property type="component" value="Unassembled WGS sequence"/>
</dbReference>
<feature type="compositionally biased region" description="Basic and acidic residues" evidence="2">
    <location>
        <begin position="897"/>
        <end position="909"/>
    </location>
</feature>
<proteinExistence type="inferred from homology"/>
<feature type="compositionally biased region" description="Basic and acidic residues" evidence="2">
    <location>
        <begin position="428"/>
        <end position="445"/>
    </location>
</feature>
<evidence type="ECO:0000313" key="5">
    <source>
        <dbReference type="Proteomes" id="UP001150238"/>
    </source>
</evidence>